<dbReference type="EMBL" id="JAVLET010000001">
    <property type="protein sequence ID" value="KAL0474300.1"/>
    <property type="molecule type" value="Genomic_DNA"/>
</dbReference>
<evidence type="ECO:0000313" key="1">
    <source>
        <dbReference type="EMBL" id="KAL0474300.1"/>
    </source>
</evidence>
<accession>A0ABR3DNR1</accession>
<sequence length="230" mass="26141">MFWKVEWASVRPLPSFVPRTWNGGFILPNLISVRCDDSCRMDSPAFSSVDLEEIIPPSCLRKPPRRDRKAPCPICWSGSAMVRNDPLIHHFVEVNHSNLESLAFDANVHRAGTRGKPGNVYISAPYISTQNNGRECQASWLSGMLTEVIGLLFTIYNRADRHIRRALTKLTEVAQGWQLCLYICKFVHPQPPLPKRVFSLLRFRNPVLPSCSSKPMTDQTETVRFIAHDP</sequence>
<comment type="caution">
    <text evidence="1">The sequence shown here is derived from an EMBL/GenBank/DDBJ whole genome shotgun (WGS) entry which is preliminary data.</text>
</comment>
<keyword evidence="2" id="KW-1185">Reference proteome</keyword>
<dbReference type="Proteomes" id="UP001451303">
    <property type="component" value="Unassembled WGS sequence"/>
</dbReference>
<protein>
    <submittedName>
        <fullName evidence="1">Uncharacterized protein</fullName>
    </submittedName>
</protein>
<gene>
    <name evidence="1" type="ORF">QR685DRAFT_4895</name>
</gene>
<proteinExistence type="predicted"/>
<evidence type="ECO:0000313" key="2">
    <source>
        <dbReference type="Proteomes" id="UP001451303"/>
    </source>
</evidence>
<reference evidence="1 2" key="1">
    <citation type="submission" date="2023-09" db="EMBL/GenBank/DDBJ databases">
        <title>Multi-omics analysis of a traditional fermented food reveals byproduct-associated fungal strains for waste-to-food upcycling.</title>
        <authorList>
            <consortium name="Lawrence Berkeley National Laboratory"/>
            <person name="Rekdal V.M."/>
            <person name="Villalobos-Escobedo J.M."/>
            <person name="Rodriguez-Valeron N."/>
            <person name="Garcia M.O."/>
            <person name="Vasquez D.P."/>
            <person name="Damayanti I."/>
            <person name="Sorensen P.M."/>
            <person name="Baidoo E.E."/>
            <person name="De Carvalho A.C."/>
            <person name="Riley R."/>
            <person name="Lipzen A."/>
            <person name="He G."/>
            <person name="Yan M."/>
            <person name="Haridas S."/>
            <person name="Daum C."/>
            <person name="Yoshinaga Y."/>
            <person name="Ng V."/>
            <person name="Grigoriev I.V."/>
            <person name="Munk R."/>
            <person name="Nuraida L."/>
            <person name="Wijaya C.H."/>
            <person name="Morales P.-C."/>
            <person name="Keasling J.D."/>
        </authorList>
    </citation>
    <scope>NUCLEOTIDE SEQUENCE [LARGE SCALE GENOMIC DNA]</scope>
    <source>
        <strain evidence="1 2">FGSC 2613</strain>
    </source>
</reference>
<organism evidence="1 2">
    <name type="scientific">Neurospora intermedia</name>
    <dbReference type="NCBI Taxonomy" id="5142"/>
    <lineage>
        <taxon>Eukaryota</taxon>
        <taxon>Fungi</taxon>
        <taxon>Dikarya</taxon>
        <taxon>Ascomycota</taxon>
        <taxon>Pezizomycotina</taxon>
        <taxon>Sordariomycetes</taxon>
        <taxon>Sordariomycetidae</taxon>
        <taxon>Sordariales</taxon>
        <taxon>Sordariaceae</taxon>
        <taxon>Neurospora</taxon>
    </lineage>
</organism>
<name>A0ABR3DNR1_NEUIN</name>